<keyword evidence="1" id="KW-0614">Plasmid</keyword>
<evidence type="ECO:0000313" key="1">
    <source>
        <dbReference type="EMBL" id="AIW55151.1"/>
    </source>
</evidence>
<proteinExistence type="predicted"/>
<dbReference type="AlphaFoldDB" id="A0A0A0UUI0"/>
<name>A0A0A0UUI0_BIFBR</name>
<dbReference type="EMBL" id="KM406416">
    <property type="protein sequence ID" value="AIW55151.1"/>
    <property type="molecule type" value="Genomic_DNA"/>
</dbReference>
<dbReference type="RefSeq" id="WP_052791232.1">
    <property type="nucleotide sequence ID" value="NZ_JBHDYT010000003.1"/>
</dbReference>
<protein>
    <submittedName>
        <fullName evidence="1">Uncharacterized protein</fullName>
    </submittedName>
</protein>
<accession>A0A0A0UUI0</accession>
<reference evidence="1" key="1">
    <citation type="journal article" date="2015" name="Appl. Environ. Microbiol.">
        <title>Discovery of a conjugative megaplasmid in Bifidobacterium breve.</title>
        <authorList>
            <person name="Bottacini F."/>
            <person name="O'Connell Motherway M."/>
            <person name="Casey E."/>
            <person name="McDonnell B."/>
            <person name="Mahony J."/>
            <person name="Ventura M."/>
            <person name="van Sinderen D."/>
        </authorList>
    </citation>
    <scope>NUCLEOTIDE SEQUENCE</scope>
    <source>
        <strain evidence="1">JCM 7017</strain>
        <plasmid evidence="1">megaplasmid pMP7017</plasmid>
    </source>
</reference>
<geneLocation type="plasmid" evidence="1">
    <name>megaplasmid pMP7017</name>
</geneLocation>
<gene>
    <name evidence="1" type="ORF">B7017_p0097</name>
</gene>
<sequence length="63" mass="7022">MNLILIKTGVNMFAVIRNGVTVGTIQREKINRKHMWHATGINGSQGIFQSKRTAAEWLAREAG</sequence>
<organism evidence="1">
    <name type="scientific">Bifidobacterium breve</name>
    <dbReference type="NCBI Taxonomy" id="1685"/>
    <lineage>
        <taxon>Bacteria</taxon>
        <taxon>Bacillati</taxon>
        <taxon>Actinomycetota</taxon>
        <taxon>Actinomycetes</taxon>
        <taxon>Bifidobacteriales</taxon>
        <taxon>Bifidobacteriaceae</taxon>
        <taxon>Bifidobacterium</taxon>
    </lineage>
</organism>